<evidence type="ECO:0000313" key="2">
    <source>
        <dbReference type="Proteomes" id="UP001138802"/>
    </source>
</evidence>
<dbReference type="AlphaFoldDB" id="A0A9X1BBK7"/>
<dbReference type="EMBL" id="NRSD01000034">
    <property type="protein sequence ID" value="MBK1646745.1"/>
    <property type="molecule type" value="Genomic_DNA"/>
</dbReference>
<accession>A0A9X1BBK7</accession>
<keyword evidence="2" id="KW-1185">Reference proteome</keyword>
<dbReference type="PANTHER" id="PTHR40266:SF2">
    <property type="entry name" value="TOXIN HIGB-1"/>
    <property type="match status" value="1"/>
</dbReference>
<gene>
    <name evidence="1" type="ORF">CKO25_19300</name>
</gene>
<dbReference type="SUPFAM" id="SSF143011">
    <property type="entry name" value="RelE-like"/>
    <property type="match status" value="1"/>
</dbReference>
<evidence type="ECO:0000313" key="1">
    <source>
        <dbReference type="EMBL" id="MBK1646745.1"/>
    </source>
</evidence>
<dbReference type="PANTHER" id="PTHR40266">
    <property type="entry name" value="TOXIN HIGB-1"/>
    <property type="match status" value="1"/>
</dbReference>
<comment type="caution">
    <text evidence="1">The sequence shown here is derived from an EMBL/GenBank/DDBJ whole genome shotgun (WGS) entry which is preliminary data.</text>
</comment>
<dbReference type="InterPro" id="IPR007711">
    <property type="entry name" value="HigB-1"/>
</dbReference>
<sequence length="96" mass="10745">MIVSFRGKGTEDIFDGEDSNAARRTLPANLQARGAKVLDRLNSAVSLQSLSLPGLRLEKLKGDRSGQHSIRINDQYRVCFRWTEAGAEEVEIVDYH</sequence>
<name>A0A9X1BBK7_9GAMM</name>
<reference evidence="1 2" key="1">
    <citation type="journal article" date="2020" name="Microorganisms">
        <title>Osmotic Adaptation and Compatible Solute Biosynthesis of Phototrophic Bacteria as Revealed from Genome Analyses.</title>
        <authorList>
            <person name="Imhoff J.F."/>
            <person name="Rahn T."/>
            <person name="Kunzel S."/>
            <person name="Keller A."/>
            <person name="Neulinger S.C."/>
        </authorList>
    </citation>
    <scope>NUCLEOTIDE SEQUENCE [LARGE SCALE GENOMIC DNA]</scope>
    <source>
        <strain evidence="1 2">DSM 21303</strain>
    </source>
</reference>
<dbReference type="Proteomes" id="UP001138802">
    <property type="component" value="Unassembled WGS sequence"/>
</dbReference>
<dbReference type="InterPro" id="IPR035093">
    <property type="entry name" value="RelE/ParE_toxin_dom_sf"/>
</dbReference>
<protein>
    <submittedName>
        <fullName evidence="1">Plasmid maintenance system killer protein</fullName>
    </submittedName>
</protein>
<dbReference type="Pfam" id="PF05015">
    <property type="entry name" value="HigB-like_toxin"/>
    <property type="match status" value="1"/>
</dbReference>
<proteinExistence type="predicted"/>
<dbReference type="Gene3D" id="3.30.2310.20">
    <property type="entry name" value="RelE-like"/>
    <property type="match status" value="1"/>
</dbReference>
<organism evidence="1 2">
    <name type="scientific">Thiocapsa imhoffii</name>
    <dbReference type="NCBI Taxonomy" id="382777"/>
    <lineage>
        <taxon>Bacteria</taxon>
        <taxon>Pseudomonadati</taxon>
        <taxon>Pseudomonadota</taxon>
        <taxon>Gammaproteobacteria</taxon>
        <taxon>Chromatiales</taxon>
        <taxon>Chromatiaceae</taxon>
        <taxon>Thiocapsa</taxon>
    </lineage>
</organism>
<dbReference type="RefSeq" id="WP_200389570.1">
    <property type="nucleotide sequence ID" value="NZ_NRSD01000034.1"/>
</dbReference>